<dbReference type="KEGG" id="cput:CONPUDRAFT_150824"/>
<evidence type="ECO:0000256" key="1">
    <source>
        <dbReference type="ARBA" id="ARBA00001971"/>
    </source>
</evidence>
<evidence type="ECO:0000256" key="10">
    <source>
        <dbReference type="RuleBase" id="RU000461"/>
    </source>
</evidence>
<dbReference type="GO" id="GO:0004497">
    <property type="term" value="F:monooxygenase activity"/>
    <property type="evidence" value="ECO:0007669"/>
    <property type="project" value="UniProtKB-KW"/>
</dbReference>
<dbReference type="InterPro" id="IPR050364">
    <property type="entry name" value="Cytochrome_P450_fung"/>
</dbReference>
<evidence type="ECO:0000256" key="6">
    <source>
        <dbReference type="ARBA" id="ARBA00023002"/>
    </source>
</evidence>
<proteinExistence type="inferred from homology"/>
<dbReference type="Proteomes" id="UP000053558">
    <property type="component" value="Unassembled WGS sequence"/>
</dbReference>
<dbReference type="EMBL" id="JH711575">
    <property type="protein sequence ID" value="EIW83763.1"/>
    <property type="molecule type" value="Genomic_DNA"/>
</dbReference>
<evidence type="ECO:0000256" key="9">
    <source>
        <dbReference type="PIRSR" id="PIRSR602401-1"/>
    </source>
</evidence>
<dbReference type="Gene3D" id="1.10.630.10">
    <property type="entry name" value="Cytochrome P450"/>
    <property type="match status" value="1"/>
</dbReference>
<keyword evidence="8 10" id="KW-0503">Monooxygenase</keyword>
<keyword evidence="12" id="KW-1185">Reference proteome</keyword>
<evidence type="ECO:0000256" key="7">
    <source>
        <dbReference type="ARBA" id="ARBA00023004"/>
    </source>
</evidence>
<dbReference type="CDD" id="cd11065">
    <property type="entry name" value="CYP64-like"/>
    <property type="match status" value="1"/>
</dbReference>
<dbReference type="InterPro" id="IPR036396">
    <property type="entry name" value="Cyt_P450_sf"/>
</dbReference>
<comment type="pathway">
    <text evidence="2">Secondary metabolite biosynthesis.</text>
</comment>
<evidence type="ECO:0000256" key="8">
    <source>
        <dbReference type="ARBA" id="ARBA00023033"/>
    </source>
</evidence>
<dbReference type="PROSITE" id="PS00086">
    <property type="entry name" value="CYTOCHROME_P450"/>
    <property type="match status" value="1"/>
</dbReference>
<dbReference type="GO" id="GO:0005506">
    <property type="term" value="F:iron ion binding"/>
    <property type="evidence" value="ECO:0007669"/>
    <property type="project" value="InterPro"/>
</dbReference>
<organism evidence="11 12">
    <name type="scientific">Coniophora puteana (strain RWD-64-598)</name>
    <name type="common">Brown rot fungus</name>
    <dbReference type="NCBI Taxonomy" id="741705"/>
    <lineage>
        <taxon>Eukaryota</taxon>
        <taxon>Fungi</taxon>
        <taxon>Dikarya</taxon>
        <taxon>Basidiomycota</taxon>
        <taxon>Agaricomycotina</taxon>
        <taxon>Agaricomycetes</taxon>
        <taxon>Agaricomycetidae</taxon>
        <taxon>Boletales</taxon>
        <taxon>Coniophorineae</taxon>
        <taxon>Coniophoraceae</taxon>
        <taxon>Coniophora</taxon>
    </lineage>
</organism>
<dbReference type="GO" id="GO:0016705">
    <property type="term" value="F:oxidoreductase activity, acting on paired donors, with incorporation or reduction of molecular oxygen"/>
    <property type="evidence" value="ECO:0007669"/>
    <property type="project" value="InterPro"/>
</dbReference>
<evidence type="ECO:0000256" key="5">
    <source>
        <dbReference type="ARBA" id="ARBA00022723"/>
    </source>
</evidence>
<evidence type="ECO:0000313" key="11">
    <source>
        <dbReference type="EMBL" id="EIW83763.1"/>
    </source>
</evidence>
<dbReference type="SUPFAM" id="SSF48264">
    <property type="entry name" value="Cytochrome P450"/>
    <property type="match status" value="1"/>
</dbReference>
<dbReference type="InterPro" id="IPR017972">
    <property type="entry name" value="Cyt_P450_CS"/>
</dbReference>
<dbReference type="AlphaFoldDB" id="A0A5M3MX82"/>
<evidence type="ECO:0000313" key="12">
    <source>
        <dbReference type="Proteomes" id="UP000053558"/>
    </source>
</evidence>
<dbReference type="PANTHER" id="PTHR46300">
    <property type="entry name" value="P450, PUTATIVE (EUROFUNG)-RELATED-RELATED"/>
    <property type="match status" value="1"/>
</dbReference>
<comment type="caution">
    <text evidence="11">The sequence shown here is derived from an EMBL/GenBank/DDBJ whole genome shotgun (WGS) entry which is preliminary data.</text>
</comment>
<evidence type="ECO:0000256" key="3">
    <source>
        <dbReference type="ARBA" id="ARBA00010617"/>
    </source>
</evidence>
<dbReference type="InterPro" id="IPR001128">
    <property type="entry name" value="Cyt_P450"/>
</dbReference>
<dbReference type="Pfam" id="PF00067">
    <property type="entry name" value="p450"/>
    <property type="match status" value="1"/>
</dbReference>
<gene>
    <name evidence="11" type="ORF">CONPUDRAFT_150824</name>
</gene>
<protein>
    <submittedName>
        <fullName evidence="11">Cytochrome P450</fullName>
    </submittedName>
</protein>
<dbReference type="OrthoDB" id="2789670at2759"/>
<keyword evidence="6 10" id="KW-0560">Oxidoreductase</keyword>
<dbReference type="RefSeq" id="XP_007765667.1">
    <property type="nucleotide sequence ID" value="XM_007767477.1"/>
</dbReference>
<dbReference type="OMA" id="WFGWTPV"/>
<dbReference type="PANTHER" id="PTHR46300:SF7">
    <property type="entry name" value="P450, PUTATIVE (EUROFUNG)-RELATED"/>
    <property type="match status" value="1"/>
</dbReference>
<dbReference type="InterPro" id="IPR002401">
    <property type="entry name" value="Cyt_P450_E_grp-I"/>
</dbReference>
<keyword evidence="4 9" id="KW-0349">Heme</keyword>
<name>A0A5M3MX82_CONPW</name>
<comment type="similarity">
    <text evidence="3 10">Belongs to the cytochrome P450 family.</text>
</comment>
<dbReference type="GO" id="GO:0020037">
    <property type="term" value="F:heme binding"/>
    <property type="evidence" value="ECO:0007669"/>
    <property type="project" value="InterPro"/>
</dbReference>
<reference evidence="12" key="1">
    <citation type="journal article" date="2012" name="Science">
        <title>The Paleozoic origin of enzymatic lignin decomposition reconstructed from 31 fungal genomes.</title>
        <authorList>
            <person name="Floudas D."/>
            <person name="Binder M."/>
            <person name="Riley R."/>
            <person name="Barry K."/>
            <person name="Blanchette R.A."/>
            <person name="Henrissat B."/>
            <person name="Martinez A.T."/>
            <person name="Otillar R."/>
            <person name="Spatafora J.W."/>
            <person name="Yadav J.S."/>
            <person name="Aerts A."/>
            <person name="Benoit I."/>
            <person name="Boyd A."/>
            <person name="Carlson A."/>
            <person name="Copeland A."/>
            <person name="Coutinho P.M."/>
            <person name="de Vries R.P."/>
            <person name="Ferreira P."/>
            <person name="Findley K."/>
            <person name="Foster B."/>
            <person name="Gaskell J."/>
            <person name="Glotzer D."/>
            <person name="Gorecki P."/>
            <person name="Heitman J."/>
            <person name="Hesse C."/>
            <person name="Hori C."/>
            <person name="Igarashi K."/>
            <person name="Jurgens J.A."/>
            <person name="Kallen N."/>
            <person name="Kersten P."/>
            <person name="Kohler A."/>
            <person name="Kuees U."/>
            <person name="Kumar T.K.A."/>
            <person name="Kuo A."/>
            <person name="LaButti K."/>
            <person name="Larrondo L.F."/>
            <person name="Lindquist E."/>
            <person name="Ling A."/>
            <person name="Lombard V."/>
            <person name="Lucas S."/>
            <person name="Lundell T."/>
            <person name="Martin R."/>
            <person name="McLaughlin D.J."/>
            <person name="Morgenstern I."/>
            <person name="Morin E."/>
            <person name="Murat C."/>
            <person name="Nagy L.G."/>
            <person name="Nolan M."/>
            <person name="Ohm R.A."/>
            <person name="Patyshakuliyeva A."/>
            <person name="Rokas A."/>
            <person name="Ruiz-Duenas F.J."/>
            <person name="Sabat G."/>
            <person name="Salamov A."/>
            <person name="Samejima M."/>
            <person name="Schmutz J."/>
            <person name="Slot J.C."/>
            <person name="St John F."/>
            <person name="Stenlid J."/>
            <person name="Sun H."/>
            <person name="Sun S."/>
            <person name="Syed K."/>
            <person name="Tsang A."/>
            <person name="Wiebenga A."/>
            <person name="Young D."/>
            <person name="Pisabarro A."/>
            <person name="Eastwood D.C."/>
            <person name="Martin F."/>
            <person name="Cullen D."/>
            <person name="Grigoriev I.V."/>
            <person name="Hibbett D.S."/>
        </authorList>
    </citation>
    <scope>NUCLEOTIDE SEQUENCE [LARGE SCALE GENOMIC DNA]</scope>
    <source>
        <strain evidence="12">RWD-64-598 SS2</strain>
    </source>
</reference>
<sequence length="498" mass="55796">MLSSVLLPCLTFCGAFTLTFALSKLAQLRRPTRAKLPYPPGPTPLPFLGNVLDIDRAQPWVSYTEMQKKYGDIIYTKLLGSDYIIVNTYDAAKALLEQRSSVYSDRPVFPANKLFGIDFNTVLQPYGDTWRLHRKLFHHSLRGETAIRYQNLYLEKAHGLLANLLDAPEGFEGHFRGFVASIVMAQTYGYETQPRNDPLVGAVDMLIRLLAVALSPERMAIFKAFPALEKLPSWFPGAGFKRDAVLARGLAKQVNDVPFEFVKRSLAENTARPSMVSDLLSSFDESEDNNAQERAMKATAATVFIAGSETSSSTLHVFALAMLRYPEVQKRAQAEIDSVVGRDRLPTFEDRETLPYVECIWRELLRWHPVVPLGIPHATSADDVYGGYYIPKGATVMMNVWAMTRDDRRYANPEIFDPSRHLAPTPDGSDKLALKPESVTNDPIFGMGRRICPGRYMSDALMWAAIVSILAAFRIEKATDRSGREIEVEEKFTPGLAM</sequence>
<evidence type="ECO:0000256" key="2">
    <source>
        <dbReference type="ARBA" id="ARBA00005179"/>
    </source>
</evidence>
<dbReference type="GeneID" id="19202761"/>
<feature type="binding site" description="axial binding residue" evidence="9">
    <location>
        <position position="452"/>
    </location>
    <ligand>
        <name>heme</name>
        <dbReference type="ChEBI" id="CHEBI:30413"/>
    </ligand>
    <ligandPart>
        <name>Fe</name>
        <dbReference type="ChEBI" id="CHEBI:18248"/>
    </ligandPart>
</feature>
<accession>A0A5M3MX82</accession>
<dbReference type="PRINTS" id="PR00463">
    <property type="entry name" value="EP450I"/>
</dbReference>
<evidence type="ECO:0000256" key="4">
    <source>
        <dbReference type="ARBA" id="ARBA00022617"/>
    </source>
</evidence>
<keyword evidence="7 9" id="KW-0408">Iron</keyword>
<keyword evidence="5 9" id="KW-0479">Metal-binding</keyword>
<comment type="cofactor">
    <cofactor evidence="1 9">
        <name>heme</name>
        <dbReference type="ChEBI" id="CHEBI:30413"/>
    </cofactor>
</comment>